<reference evidence="11" key="1">
    <citation type="journal article" date="2017" name="Nat. Ecol. Evol.">
        <title>Genome expansion and lineage-specific genetic innovations in the forest pathogenic fungi Armillaria.</title>
        <authorList>
            <person name="Sipos G."/>
            <person name="Prasanna A.N."/>
            <person name="Walter M.C."/>
            <person name="O'Connor E."/>
            <person name="Balint B."/>
            <person name="Krizsan K."/>
            <person name="Kiss B."/>
            <person name="Hess J."/>
            <person name="Varga T."/>
            <person name="Slot J."/>
            <person name="Riley R."/>
            <person name="Boka B."/>
            <person name="Rigling D."/>
            <person name="Barry K."/>
            <person name="Lee J."/>
            <person name="Mihaltcheva S."/>
            <person name="LaButti K."/>
            <person name="Lipzen A."/>
            <person name="Waldron R."/>
            <person name="Moloney N.M."/>
            <person name="Sperisen C."/>
            <person name="Kredics L."/>
            <person name="Vagvoelgyi C."/>
            <person name="Patrignani A."/>
            <person name="Fitzpatrick D."/>
            <person name="Nagy I."/>
            <person name="Doyle S."/>
            <person name="Anderson J.B."/>
            <person name="Grigoriev I.V."/>
            <person name="Gueldener U."/>
            <person name="Muensterkoetter M."/>
            <person name="Nagy L.G."/>
        </authorList>
    </citation>
    <scope>NUCLEOTIDE SEQUENCE [LARGE SCALE GENOMIC DNA]</scope>
    <source>
        <strain evidence="11">28-4</strain>
    </source>
</reference>
<dbReference type="PANTHER" id="PTHR46187:SF3">
    <property type="entry name" value="ALKALINE CERAMIDASE 3"/>
    <property type="match status" value="1"/>
</dbReference>
<keyword evidence="11" id="KW-1185">Reference proteome</keyword>
<comment type="similarity">
    <text evidence="2">Belongs to the alkaline ceramidase family.</text>
</comment>
<feature type="binding site" evidence="8">
    <location>
        <position position="84"/>
    </location>
    <ligand>
        <name>Zn(2+)</name>
        <dbReference type="ChEBI" id="CHEBI:29105"/>
        <note>catalytic</note>
    </ligand>
</feature>
<dbReference type="GO" id="GO:0046513">
    <property type="term" value="P:ceramide biosynthetic process"/>
    <property type="evidence" value="ECO:0007669"/>
    <property type="project" value="TreeGrafter"/>
</dbReference>
<organism evidence="10 11">
    <name type="scientific">Armillaria solidipes</name>
    <dbReference type="NCBI Taxonomy" id="1076256"/>
    <lineage>
        <taxon>Eukaryota</taxon>
        <taxon>Fungi</taxon>
        <taxon>Dikarya</taxon>
        <taxon>Basidiomycota</taxon>
        <taxon>Agaricomycotina</taxon>
        <taxon>Agaricomycetes</taxon>
        <taxon>Agaricomycetidae</taxon>
        <taxon>Agaricales</taxon>
        <taxon>Marasmiineae</taxon>
        <taxon>Physalacriaceae</taxon>
        <taxon>Armillaria</taxon>
    </lineage>
</organism>
<feature type="transmembrane region" description="Helical" evidence="9">
    <location>
        <begin position="149"/>
        <end position="173"/>
    </location>
</feature>
<evidence type="ECO:0000256" key="3">
    <source>
        <dbReference type="ARBA" id="ARBA00022692"/>
    </source>
</evidence>
<feature type="transmembrane region" description="Helical" evidence="9">
    <location>
        <begin position="123"/>
        <end position="143"/>
    </location>
</feature>
<feature type="transmembrane region" description="Helical" evidence="9">
    <location>
        <begin position="185"/>
        <end position="205"/>
    </location>
</feature>
<keyword evidence="7" id="KW-0479">Metal-binding</keyword>
<keyword evidence="8" id="KW-0862">Zinc</keyword>
<name>A0A2H3CC82_9AGAR</name>
<evidence type="ECO:0000256" key="5">
    <source>
        <dbReference type="ARBA" id="ARBA00022989"/>
    </source>
</evidence>
<evidence type="ECO:0000256" key="4">
    <source>
        <dbReference type="ARBA" id="ARBA00022801"/>
    </source>
</evidence>
<dbReference type="Proteomes" id="UP000218334">
    <property type="component" value="Unassembled WGS sequence"/>
</dbReference>
<evidence type="ECO:0000256" key="8">
    <source>
        <dbReference type="PIRSR" id="PIRSR608901-2"/>
    </source>
</evidence>
<accession>A0A2H3CC82</accession>
<evidence type="ECO:0000313" key="10">
    <source>
        <dbReference type="EMBL" id="PBK76842.1"/>
    </source>
</evidence>
<dbReference type="Pfam" id="PF05875">
    <property type="entry name" value="Ceramidase"/>
    <property type="match status" value="1"/>
</dbReference>
<keyword evidence="7" id="KW-0106">Calcium</keyword>
<evidence type="ECO:0000256" key="1">
    <source>
        <dbReference type="ARBA" id="ARBA00004141"/>
    </source>
</evidence>
<keyword evidence="3 9" id="KW-0812">Transmembrane</keyword>
<evidence type="ECO:0000256" key="7">
    <source>
        <dbReference type="PIRSR" id="PIRSR608901-1"/>
    </source>
</evidence>
<dbReference type="STRING" id="1076256.A0A2H3CC82"/>
<feature type="binding site" evidence="7">
    <location>
        <position position="36"/>
    </location>
    <ligand>
        <name>Ca(2+)</name>
        <dbReference type="ChEBI" id="CHEBI:29108"/>
    </ligand>
</feature>
<gene>
    <name evidence="10" type="ORF">ARMSODRAFT_948685</name>
</gene>
<feature type="binding site" evidence="7">
    <location>
        <position position="25"/>
    </location>
    <ligand>
        <name>Ca(2+)</name>
        <dbReference type="ChEBI" id="CHEBI:29108"/>
    </ligand>
</feature>
<feature type="transmembrane region" description="Helical" evidence="9">
    <location>
        <begin position="65"/>
        <end position="83"/>
    </location>
</feature>
<proteinExistence type="inferred from homology"/>
<dbReference type="PANTHER" id="PTHR46187">
    <property type="entry name" value="ALKALINE CERAMIDASE 3"/>
    <property type="match status" value="1"/>
</dbReference>
<protein>
    <submittedName>
        <fullName evidence="10">Alkaline phytoceramidase</fullName>
    </submittedName>
</protein>
<comment type="subcellular location">
    <subcellularLocation>
        <location evidence="1">Membrane</location>
        <topology evidence="1">Multi-pass membrane protein</topology>
    </subcellularLocation>
</comment>
<keyword evidence="4" id="KW-0378">Hydrolase</keyword>
<dbReference type="GO" id="GO:0046514">
    <property type="term" value="P:ceramide catabolic process"/>
    <property type="evidence" value="ECO:0007669"/>
    <property type="project" value="TreeGrafter"/>
</dbReference>
<feature type="binding site" evidence="8">
    <location>
        <position position="233"/>
    </location>
    <ligand>
        <name>Zn(2+)</name>
        <dbReference type="ChEBI" id="CHEBI:29105"/>
        <note>catalytic</note>
    </ligand>
</feature>
<evidence type="ECO:0000256" key="6">
    <source>
        <dbReference type="ARBA" id="ARBA00023136"/>
    </source>
</evidence>
<feature type="binding site" evidence="7">
    <location>
        <position position="27"/>
    </location>
    <ligand>
        <name>Ca(2+)</name>
        <dbReference type="ChEBI" id="CHEBI:29108"/>
    </ligand>
</feature>
<dbReference type="GO" id="GO:0046872">
    <property type="term" value="F:metal ion binding"/>
    <property type="evidence" value="ECO:0007669"/>
    <property type="project" value="UniProtKB-KW"/>
</dbReference>
<dbReference type="GO" id="GO:0005789">
    <property type="term" value="C:endoplasmic reticulum membrane"/>
    <property type="evidence" value="ECO:0007669"/>
    <property type="project" value="TreeGrafter"/>
</dbReference>
<keyword evidence="5 9" id="KW-1133">Transmembrane helix</keyword>
<feature type="binding site" evidence="7">
    <location>
        <position position="22"/>
    </location>
    <ligand>
        <name>Ca(2+)</name>
        <dbReference type="ChEBI" id="CHEBI:29108"/>
    </ligand>
</feature>
<evidence type="ECO:0000256" key="9">
    <source>
        <dbReference type="SAM" id="Phobius"/>
    </source>
</evidence>
<sequence>MASVNSVVNFEGFYGPATATLDWCEANYQFSFYIAELVNTFSNLYSIALAVYGVLNIIRQSLPPIYTIGFIGFATVGLGSFAFHATLLFHWQLADELPMVYVASLGCWVLYDRTPGFSFNTPRALISLFMTIAVDALFTWSYIINRNPVYHQVVFGTIASAIGVRIAYLLSWSEEKFRIPDDKKAEIGSVFGTGAGLFVFGFFIWNLDNVFCDPLTAWKTAVGWPLAFLFEGHAWWHIFTGTGTYFMVVGVTCNSLCMKDDHRSYTMQHPYGFPIVNYAYRKAP</sequence>
<feature type="transmembrane region" description="Helical" evidence="9">
    <location>
        <begin position="40"/>
        <end position="58"/>
    </location>
</feature>
<feature type="binding site" evidence="7">
    <location>
        <position position="23"/>
    </location>
    <ligand>
        <name>Ca(2+)</name>
        <dbReference type="ChEBI" id="CHEBI:29108"/>
    </ligand>
</feature>
<comment type="cofactor">
    <cofactor evidence="8">
        <name>Zn(2+)</name>
        <dbReference type="ChEBI" id="CHEBI:29105"/>
    </cofactor>
</comment>
<evidence type="ECO:0000256" key="2">
    <source>
        <dbReference type="ARBA" id="ARBA00009780"/>
    </source>
</evidence>
<evidence type="ECO:0000313" key="11">
    <source>
        <dbReference type="Proteomes" id="UP000218334"/>
    </source>
</evidence>
<feature type="transmembrane region" description="Helical" evidence="9">
    <location>
        <begin position="234"/>
        <end position="257"/>
    </location>
</feature>
<dbReference type="EMBL" id="KZ293416">
    <property type="protein sequence ID" value="PBK76842.1"/>
    <property type="molecule type" value="Genomic_DNA"/>
</dbReference>
<feature type="binding site" evidence="8">
    <location>
        <position position="237"/>
    </location>
    <ligand>
        <name>Zn(2+)</name>
        <dbReference type="ChEBI" id="CHEBI:29105"/>
        <note>catalytic</note>
    </ligand>
</feature>
<feature type="transmembrane region" description="Helical" evidence="9">
    <location>
        <begin position="89"/>
        <end position="111"/>
    </location>
</feature>
<dbReference type="AlphaFoldDB" id="A0A2H3CC82"/>
<keyword evidence="6 9" id="KW-0472">Membrane</keyword>
<dbReference type="GO" id="GO:0016811">
    <property type="term" value="F:hydrolase activity, acting on carbon-nitrogen (but not peptide) bonds, in linear amides"/>
    <property type="evidence" value="ECO:0007669"/>
    <property type="project" value="InterPro"/>
</dbReference>
<dbReference type="InterPro" id="IPR008901">
    <property type="entry name" value="ACER"/>
</dbReference>